<protein>
    <submittedName>
        <fullName evidence="1">Uncharacterized protein</fullName>
    </submittedName>
</protein>
<dbReference type="EMBL" id="MU277200">
    <property type="protein sequence ID" value="KAI0064051.1"/>
    <property type="molecule type" value="Genomic_DNA"/>
</dbReference>
<reference evidence="1" key="1">
    <citation type="submission" date="2021-03" db="EMBL/GenBank/DDBJ databases">
        <authorList>
            <consortium name="DOE Joint Genome Institute"/>
            <person name="Ahrendt S."/>
            <person name="Looney B.P."/>
            <person name="Miyauchi S."/>
            <person name="Morin E."/>
            <person name="Drula E."/>
            <person name="Courty P.E."/>
            <person name="Chicoki N."/>
            <person name="Fauchery L."/>
            <person name="Kohler A."/>
            <person name="Kuo A."/>
            <person name="Labutti K."/>
            <person name="Pangilinan J."/>
            <person name="Lipzen A."/>
            <person name="Riley R."/>
            <person name="Andreopoulos W."/>
            <person name="He G."/>
            <person name="Johnson J."/>
            <person name="Barry K.W."/>
            <person name="Grigoriev I.V."/>
            <person name="Nagy L."/>
            <person name="Hibbett D."/>
            <person name="Henrissat B."/>
            <person name="Matheny P.B."/>
            <person name="Labbe J."/>
            <person name="Martin F."/>
        </authorList>
    </citation>
    <scope>NUCLEOTIDE SEQUENCE</scope>
    <source>
        <strain evidence="1">HHB10654</strain>
    </source>
</reference>
<dbReference type="Proteomes" id="UP000814140">
    <property type="component" value="Unassembled WGS sequence"/>
</dbReference>
<comment type="caution">
    <text evidence="1">The sequence shown here is derived from an EMBL/GenBank/DDBJ whole genome shotgun (WGS) entry which is preliminary data.</text>
</comment>
<name>A0ACB8T7D0_9AGAM</name>
<organism evidence="1 2">
    <name type="scientific">Artomyces pyxidatus</name>
    <dbReference type="NCBI Taxonomy" id="48021"/>
    <lineage>
        <taxon>Eukaryota</taxon>
        <taxon>Fungi</taxon>
        <taxon>Dikarya</taxon>
        <taxon>Basidiomycota</taxon>
        <taxon>Agaricomycotina</taxon>
        <taxon>Agaricomycetes</taxon>
        <taxon>Russulales</taxon>
        <taxon>Auriscalpiaceae</taxon>
        <taxon>Artomyces</taxon>
    </lineage>
</organism>
<proteinExistence type="predicted"/>
<evidence type="ECO:0000313" key="1">
    <source>
        <dbReference type="EMBL" id="KAI0064051.1"/>
    </source>
</evidence>
<reference evidence="1" key="2">
    <citation type="journal article" date="2022" name="New Phytol.">
        <title>Evolutionary transition to the ectomycorrhizal habit in the genomes of a hyperdiverse lineage of mushroom-forming fungi.</title>
        <authorList>
            <person name="Looney B."/>
            <person name="Miyauchi S."/>
            <person name="Morin E."/>
            <person name="Drula E."/>
            <person name="Courty P.E."/>
            <person name="Kohler A."/>
            <person name="Kuo A."/>
            <person name="LaButti K."/>
            <person name="Pangilinan J."/>
            <person name="Lipzen A."/>
            <person name="Riley R."/>
            <person name="Andreopoulos W."/>
            <person name="He G."/>
            <person name="Johnson J."/>
            <person name="Nolan M."/>
            <person name="Tritt A."/>
            <person name="Barry K.W."/>
            <person name="Grigoriev I.V."/>
            <person name="Nagy L.G."/>
            <person name="Hibbett D."/>
            <person name="Henrissat B."/>
            <person name="Matheny P.B."/>
            <person name="Labbe J."/>
            <person name="Martin F.M."/>
        </authorList>
    </citation>
    <scope>NUCLEOTIDE SEQUENCE</scope>
    <source>
        <strain evidence="1">HHB10654</strain>
    </source>
</reference>
<gene>
    <name evidence="1" type="ORF">BV25DRAFT_335436</name>
</gene>
<evidence type="ECO:0000313" key="2">
    <source>
        <dbReference type="Proteomes" id="UP000814140"/>
    </source>
</evidence>
<keyword evidence="2" id="KW-1185">Reference proteome</keyword>
<sequence>MRDIDGPRRSSTGSPIIVVPRLNLKFEFMGRQGKARVCTRRNVMLRYLRGAVVYKGSCVDTERPFPTDNSNERAT</sequence>
<accession>A0ACB8T7D0</accession>